<dbReference type="InterPro" id="IPR050294">
    <property type="entry name" value="RnfB_subfamily"/>
</dbReference>
<evidence type="ECO:0000256" key="1">
    <source>
        <dbReference type="ARBA" id="ARBA00022448"/>
    </source>
</evidence>
<dbReference type="Pfam" id="PF12838">
    <property type="entry name" value="Fer4_7"/>
    <property type="match status" value="2"/>
</dbReference>
<dbReference type="EMBL" id="BA000037">
    <property type="protein sequence ID" value="BAC94323.1"/>
    <property type="molecule type" value="Genomic_DNA"/>
</dbReference>
<dbReference type="PANTHER" id="PTHR42859:SF10">
    <property type="entry name" value="DIMETHYLSULFOXIDE REDUCTASE CHAIN B"/>
    <property type="match status" value="1"/>
</dbReference>
<evidence type="ECO:0000256" key="2">
    <source>
        <dbReference type="ARBA" id="ARBA00022485"/>
    </source>
</evidence>
<keyword evidence="4" id="KW-0677">Repeat</keyword>
<name>Q7ML68_VIBVY</name>
<proteinExistence type="predicted"/>
<keyword evidence="5" id="KW-0249">Electron transport</keyword>
<evidence type="ECO:0000256" key="8">
    <source>
        <dbReference type="SAM" id="MobiDB-lite"/>
    </source>
</evidence>
<organism evidence="10 11">
    <name type="scientific">Vibrio vulnificus (strain YJ016)</name>
    <dbReference type="NCBI Taxonomy" id="196600"/>
    <lineage>
        <taxon>Bacteria</taxon>
        <taxon>Pseudomonadati</taxon>
        <taxon>Pseudomonadota</taxon>
        <taxon>Gammaproteobacteria</taxon>
        <taxon>Vibrionales</taxon>
        <taxon>Vibrionaceae</taxon>
        <taxon>Vibrio</taxon>
    </lineage>
</organism>
<feature type="domain" description="4Fe-4S ferredoxin-type" evidence="9">
    <location>
        <begin position="137"/>
        <end position="170"/>
    </location>
</feature>
<accession>Q7ML68</accession>
<sequence length="301" mass="32820">MFDYPFGVIENERHPVTLRLYLQRFCARTTSIKQVRHMKAIGEAMSVSNSKKTSESRRRFLRDSVRTFAGVGAAATVLGLQSKQSQARGGTGVPLRPPGALPKGEFEKACTRCGLCVQACPYDTLKLATLLSPVESGTPYFHAREIPCEMCEDIPCVAACPSGALDPNLTDIDDARMGLAVLIDHESCLNWQGLRCDVCYRVCPVIDEAITLEHVRNERTGYHAKLIPTVHSDKCTGCGKCEQACITEVAAIKVIPHDLAQGKIGDHYQLGWEEITKPLQNTAPDTSDMPTGALETLGGSK</sequence>
<dbReference type="NCBIfam" id="NF007012">
    <property type="entry name" value="PRK09476.1"/>
    <property type="match status" value="1"/>
</dbReference>
<protein>
    <submittedName>
        <fullName evidence="10">Ferredoxin</fullName>
    </submittedName>
</protein>
<keyword evidence="2" id="KW-0004">4Fe-4S</keyword>
<feature type="compositionally biased region" description="Polar residues" evidence="8">
    <location>
        <begin position="279"/>
        <end position="289"/>
    </location>
</feature>
<feature type="region of interest" description="Disordered" evidence="8">
    <location>
        <begin position="279"/>
        <end position="301"/>
    </location>
</feature>
<dbReference type="eggNOG" id="COG0437">
    <property type="taxonomic scope" value="Bacteria"/>
</dbReference>
<dbReference type="PROSITE" id="PS51379">
    <property type="entry name" value="4FE4S_FER_2"/>
    <property type="match status" value="3"/>
</dbReference>
<dbReference type="PROSITE" id="PS00198">
    <property type="entry name" value="4FE4S_FER_1"/>
    <property type="match status" value="1"/>
</dbReference>
<dbReference type="Gene3D" id="3.30.70.20">
    <property type="match status" value="2"/>
</dbReference>
<dbReference type="NCBIfam" id="TIGR00397">
    <property type="entry name" value="mauM_napG"/>
    <property type="match status" value="1"/>
</dbReference>
<keyword evidence="7" id="KW-0411">Iron-sulfur</keyword>
<feature type="domain" description="4Fe-4S ferredoxin-type" evidence="9">
    <location>
        <begin position="226"/>
        <end position="257"/>
    </location>
</feature>
<feature type="domain" description="4Fe-4S ferredoxin-type" evidence="9">
    <location>
        <begin position="100"/>
        <end position="130"/>
    </location>
</feature>
<dbReference type="KEGG" id="vvy:VV1559"/>
<evidence type="ECO:0000256" key="5">
    <source>
        <dbReference type="ARBA" id="ARBA00022982"/>
    </source>
</evidence>
<dbReference type="AlphaFoldDB" id="Q7ML68"/>
<evidence type="ECO:0000256" key="7">
    <source>
        <dbReference type="ARBA" id="ARBA00023014"/>
    </source>
</evidence>
<evidence type="ECO:0000259" key="9">
    <source>
        <dbReference type="PROSITE" id="PS51379"/>
    </source>
</evidence>
<dbReference type="Proteomes" id="UP000002675">
    <property type="component" value="Chromosome I"/>
</dbReference>
<dbReference type="STRING" id="672.VV93_v1c14640"/>
<keyword evidence="3" id="KW-0479">Metal-binding</keyword>
<dbReference type="CDD" id="cd16373">
    <property type="entry name" value="DMSOR_beta_like"/>
    <property type="match status" value="1"/>
</dbReference>
<evidence type="ECO:0000256" key="6">
    <source>
        <dbReference type="ARBA" id="ARBA00023004"/>
    </source>
</evidence>
<dbReference type="InterPro" id="IPR017900">
    <property type="entry name" value="4Fe4S_Fe_S_CS"/>
</dbReference>
<evidence type="ECO:0000313" key="11">
    <source>
        <dbReference type="Proteomes" id="UP000002675"/>
    </source>
</evidence>
<reference evidence="10 11" key="1">
    <citation type="journal article" date="2003" name="Genome Res.">
        <title>Comparative genome analysis of Vibrio vulnificus, a marine pathogen.</title>
        <authorList>
            <person name="Chen C.Y."/>
            <person name="Wu K.M."/>
            <person name="Chang Y.C."/>
            <person name="Chang C.H."/>
            <person name="Tsai H.C."/>
            <person name="Liao T.L."/>
            <person name="Liu Y.M."/>
            <person name="Chen H.J."/>
            <person name="Shen A.B."/>
            <person name="Li J.C."/>
            <person name="Su T.L."/>
            <person name="Shao C.P."/>
            <person name="Lee C.T."/>
            <person name="Hor L.I."/>
            <person name="Tsai S.F."/>
        </authorList>
    </citation>
    <scope>NUCLEOTIDE SEQUENCE [LARGE SCALE GENOMIC DNA]</scope>
    <source>
        <strain evidence="10 11">YJ016</strain>
    </source>
</reference>
<evidence type="ECO:0000313" key="10">
    <source>
        <dbReference type="EMBL" id="BAC94323.1"/>
    </source>
</evidence>
<dbReference type="SUPFAM" id="SSF54862">
    <property type="entry name" value="4Fe-4S ferredoxins"/>
    <property type="match status" value="1"/>
</dbReference>
<dbReference type="InterPro" id="IPR004494">
    <property type="entry name" value="MauM_NapG"/>
</dbReference>
<gene>
    <name evidence="10" type="ordered locus">VV1559</name>
</gene>
<dbReference type="InterPro" id="IPR017896">
    <property type="entry name" value="4Fe4S_Fe-S-bd"/>
</dbReference>
<keyword evidence="1" id="KW-0813">Transport</keyword>
<evidence type="ECO:0000256" key="3">
    <source>
        <dbReference type="ARBA" id="ARBA00022723"/>
    </source>
</evidence>
<dbReference type="GO" id="GO:0051539">
    <property type="term" value="F:4 iron, 4 sulfur cluster binding"/>
    <property type="evidence" value="ECO:0007669"/>
    <property type="project" value="UniProtKB-KW"/>
</dbReference>
<evidence type="ECO:0000256" key="4">
    <source>
        <dbReference type="ARBA" id="ARBA00022737"/>
    </source>
</evidence>
<dbReference type="HOGENOM" id="CLU_077329_0_0_6"/>
<dbReference type="PANTHER" id="PTHR42859">
    <property type="entry name" value="OXIDOREDUCTASE"/>
    <property type="match status" value="1"/>
</dbReference>
<dbReference type="GO" id="GO:0046872">
    <property type="term" value="F:metal ion binding"/>
    <property type="evidence" value="ECO:0007669"/>
    <property type="project" value="UniProtKB-KW"/>
</dbReference>
<keyword evidence="6" id="KW-0408">Iron</keyword>